<reference evidence="1" key="1">
    <citation type="submission" date="2021-08" db="EMBL/GenBank/DDBJ databases">
        <title>The first chromosome-level gecko genome reveals the dynamic sex chromosomes of Neotropical dwarf geckos (Sphaerodactylidae: Sphaerodactylus).</title>
        <authorList>
            <person name="Pinto B.J."/>
            <person name="Keating S.E."/>
            <person name="Gamble T."/>
        </authorList>
    </citation>
    <scope>NUCLEOTIDE SEQUENCE</scope>
    <source>
        <strain evidence="1">TG3544</strain>
    </source>
</reference>
<proteinExistence type="predicted"/>
<protein>
    <submittedName>
        <fullName evidence="1">Uncharacterized protein</fullName>
    </submittedName>
</protein>
<comment type="caution">
    <text evidence="1">The sequence shown here is derived from an EMBL/GenBank/DDBJ whole genome shotgun (WGS) entry which is preliminary data.</text>
</comment>
<evidence type="ECO:0000313" key="2">
    <source>
        <dbReference type="Proteomes" id="UP000827872"/>
    </source>
</evidence>
<evidence type="ECO:0000313" key="1">
    <source>
        <dbReference type="EMBL" id="KAH7995763.1"/>
    </source>
</evidence>
<dbReference type="EMBL" id="CM037620">
    <property type="protein sequence ID" value="KAH7995763.1"/>
    <property type="molecule type" value="Genomic_DNA"/>
</dbReference>
<organism evidence="1 2">
    <name type="scientific">Sphaerodactylus townsendi</name>
    <dbReference type="NCBI Taxonomy" id="933632"/>
    <lineage>
        <taxon>Eukaryota</taxon>
        <taxon>Metazoa</taxon>
        <taxon>Chordata</taxon>
        <taxon>Craniata</taxon>
        <taxon>Vertebrata</taxon>
        <taxon>Euteleostomi</taxon>
        <taxon>Lepidosauria</taxon>
        <taxon>Squamata</taxon>
        <taxon>Bifurcata</taxon>
        <taxon>Gekkota</taxon>
        <taxon>Sphaerodactylidae</taxon>
        <taxon>Sphaerodactylus</taxon>
    </lineage>
</organism>
<keyword evidence="2" id="KW-1185">Reference proteome</keyword>
<dbReference type="Proteomes" id="UP000827872">
    <property type="component" value="Linkage Group LG07"/>
</dbReference>
<name>A0ACB8ET70_9SAUR</name>
<gene>
    <name evidence="1" type="ORF">K3G42_028258</name>
</gene>
<sequence length="143" mass="16030">MYGKDAGEWCEYLQSLFGSCRDLQSYLVESGAPIPPEKADLFKRSRCIVVLLSCELVQAFQVPAVLRSLQEVLQPPHKVVKLFCGVAECEDYQMFFKDWSKWKQLTYDDDPEAYIGAVMKVISEGAPSAGKGDRDRPLPPPPA</sequence>
<accession>A0ACB8ET70</accession>